<reference evidence="1 2" key="2">
    <citation type="journal article" date="2023" name="Plant Pathol.">
        <title>Dismantling and reorganizing Pseudomonas marginalis sensu#lato.</title>
        <authorList>
            <person name="Sawada H."/>
            <person name="Fujikawa T."/>
            <person name="Satou M."/>
        </authorList>
    </citation>
    <scope>NUCLEOTIDE SEQUENCE [LARGE SCALE GENOMIC DNA]</scope>
    <source>
        <strain evidence="1 2">MAFF 301381</strain>
    </source>
</reference>
<dbReference type="EMBL" id="JAFHKJ010000088">
    <property type="protein sequence ID" value="MBN2978088.1"/>
    <property type="molecule type" value="Genomic_DNA"/>
</dbReference>
<accession>A0A9X0YDW8</accession>
<keyword evidence="2" id="KW-1185">Reference proteome</keyword>
<protein>
    <submittedName>
        <fullName evidence="1">Ash family protein</fullName>
    </submittedName>
</protein>
<reference evidence="1 2" key="1">
    <citation type="journal article" date="2021" name="Int. J. Syst. Evol. Microbiol.">
        <title>Pseudomonas lactucae sp. nov., a pathogen causing bacterial rot of lettuce in Japan.</title>
        <authorList>
            <person name="Sawada H."/>
            <person name="Fujikawa T."/>
            <person name="Satou M."/>
        </authorList>
    </citation>
    <scope>NUCLEOTIDE SEQUENCE [LARGE SCALE GENOMIC DNA]</scope>
    <source>
        <strain evidence="1 2">MAFF 301381</strain>
    </source>
</reference>
<evidence type="ECO:0000313" key="2">
    <source>
        <dbReference type="Proteomes" id="UP001154860"/>
    </source>
</evidence>
<dbReference type="Proteomes" id="UP001154860">
    <property type="component" value="Unassembled WGS sequence"/>
</dbReference>
<proteinExistence type="predicted"/>
<organism evidence="1 2">
    <name type="scientific">Pseudomonas lactucae</name>
    <dbReference type="NCBI Taxonomy" id="2813360"/>
    <lineage>
        <taxon>Bacteria</taxon>
        <taxon>Pseudomonadati</taxon>
        <taxon>Pseudomonadota</taxon>
        <taxon>Gammaproteobacteria</taxon>
        <taxon>Pseudomonadales</taxon>
        <taxon>Pseudomonadaceae</taxon>
        <taxon>Pseudomonas</taxon>
    </lineage>
</organism>
<dbReference type="AlphaFoldDB" id="A0A9X0YDW8"/>
<name>A0A9X0YDW8_9PSED</name>
<sequence>MRLCAIVRFQLALFYRLLCGYMVAVRGIPSGMPGSLVTGPRTCVQLPPSIASRRSVAAPLTNGTSQ</sequence>
<comment type="caution">
    <text evidence="1">The sequence shown here is derived from an EMBL/GenBank/DDBJ whole genome shotgun (WGS) entry which is preliminary data.</text>
</comment>
<gene>
    <name evidence="1" type="ORF">JWR99_19925</name>
</gene>
<evidence type="ECO:0000313" key="1">
    <source>
        <dbReference type="EMBL" id="MBN2978088.1"/>
    </source>
</evidence>